<keyword evidence="5" id="KW-1185">Reference proteome</keyword>
<feature type="non-terminal residue" evidence="4">
    <location>
        <position position="56"/>
    </location>
</feature>
<dbReference type="FunFam" id="6.10.250.3420:FF:000001">
    <property type="entry name" value="Hsc70-interacting protein-like protein"/>
    <property type="match status" value="1"/>
</dbReference>
<dbReference type="EMBL" id="OU466859">
    <property type="protein sequence ID" value="CAH2053435.1"/>
    <property type="molecule type" value="Genomic_DNA"/>
</dbReference>
<dbReference type="CDD" id="cd14438">
    <property type="entry name" value="Hip_N"/>
    <property type="match status" value="1"/>
</dbReference>
<reference evidence="4 5" key="1">
    <citation type="submission" date="2022-03" db="EMBL/GenBank/DDBJ databases">
        <authorList>
            <person name="Nunn A."/>
            <person name="Chopra R."/>
            <person name="Nunn A."/>
            <person name="Contreras Garrido A."/>
        </authorList>
    </citation>
    <scope>NUCLEOTIDE SEQUENCE [LARGE SCALE GENOMIC DNA]</scope>
</reference>
<dbReference type="Gene3D" id="6.10.250.3420">
    <property type="match status" value="1"/>
</dbReference>
<accession>A0AAU9RZR1</accession>
<evidence type="ECO:0000256" key="2">
    <source>
        <dbReference type="ARBA" id="ARBA00022803"/>
    </source>
</evidence>
<dbReference type="Pfam" id="PF18253">
    <property type="entry name" value="HipN"/>
    <property type="match status" value="1"/>
</dbReference>
<sequence length="56" mass="6657">MMDANQVAELRRFVEQLKSNPSILHDPSLVFFKEYLRRSLFPLCLEPFLPPQTHQQ</sequence>
<feature type="domain" description="Hsp70-interacting protein N-terminal" evidence="3">
    <location>
        <begin position="3"/>
        <end position="37"/>
    </location>
</feature>
<evidence type="ECO:0000259" key="3">
    <source>
        <dbReference type="Pfam" id="PF18253"/>
    </source>
</evidence>
<evidence type="ECO:0000313" key="4">
    <source>
        <dbReference type="EMBL" id="CAH2053435.1"/>
    </source>
</evidence>
<dbReference type="InterPro" id="IPR034649">
    <property type="entry name" value="Hip_N"/>
</dbReference>
<evidence type="ECO:0000256" key="1">
    <source>
        <dbReference type="ARBA" id="ARBA00022737"/>
    </source>
</evidence>
<proteinExistence type="predicted"/>
<dbReference type="Proteomes" id="UP000836841">
    <property type="component" value="Chromosome 3"/>
</dbReference>
<dbReference type="GO" id="GO:0046983">
    <property type="term" value="F:protein dimerization activity"/>
    <property type="evidence" value="ECO:0007669"/>
    <property type="project" value="InterPro"/>
</dbReference>
<name>A0AAU9RZR1_THLAR</name>
<evidence type="ECO:0000313" key="5">
    <source>
        <dbReference type="Proteomes" id="UP000836841"/>
    </source>
</evidence>
<dbReference type="AlphaFoldDB" id="A0AAU9RZR1"/>
<keyword evidence="1" id="KW-0677">Repeat</keyword>
<gene>
    <name evidence="4" type="ORF">TAV2_LOCUS9902</name>
</gene>
<protein>
    <recommendedName>
        <fullName evidence="3">Hsp70-interacting protein N-terminal domain-containing protein</fullName>
    </recommendedName>
</protein>
<organism evidence="4 5">
    <name type="scientific">Thlaspi arvense</name>
    <name type="common">Field penny-cress</name>
    <dbReference type="NCBI Taxonomy" id="13288"/>
    <lineage>
        <taxon>Eukaryota</taxon>
        <taxon>Viridiplantae</taxon>
        <taxon>Streptophyta</taxon>
        <taxon>Embryophyta</taxon>
        <taxon>Tracheophyta</taxon>
        <taxon>Spermatophyta</taxon>
        <taxon>Magnoliopsida</taxon>
        <taxon>eudicotyledons</taxon>
        <taxon>Gunneridae</taxon>
        <taxon>Pentapetalae</taxon>
        <taxon>rosids</taxon>
        <taxon>malvids</taxon>
        <taxon>Brassicales</taxon>
        <taxon>Brassicaceae</taxon>
        <taxon>Thlaspideae</taxon>
        <taxon>Thlaspi</taxon>
    </lineage>
</organism>
<keyword evidence="2" id="KW-0802">TPR repeat</keyword>